<name>A0A6A6TQH0_9PLEO</name>
<keyword evidence="3" id="KW-1185">Reference proteome</keyword>
<dbReference type="InterPro" id="IPR025633">
    <property type="entry name" value="DUF4291"/>
</dbReference>
<dbReference type="EMBL" id="MU004295">
    <property type="protein sequence ID" value="KAF2661168.1"/>
    <property type="molecule type" value="Genomic_DNA"/>
</dbReference>
<dbReference type="AlphaFoldDB" id="A0A6A6TQH0"/>
<protein>
    <recommendedName>
        <fullName evidence="4">ATP-dependent RNA helicase DHX8</fullName>
    </recommendedName>
</protein>
<feature type="compositionally biased region" description="Basic and acidic residues" evidence="1">
    <location>
        <begin position="115"/>
        <end position="136"/>
    </location>
</feature>
<gene>
    <name evidence="2" type="ORF">K491DRAFT_711080</name>
</gene>
<dbReference type="PANTHER" id="PTHR38567">
    <property type="entry name" value="DUF4291 DOMAIN-CONTAINING PROTEIN"/>
    <property type="match status" value="1"/>
</dbReference>
<evidence type="ECO:0000313" key="2">
    <source>
        <dbReference type="EMBL" id="KAF2661168.1"/>
    </source>
</evidence>
<evidence type="ECO:0008006" key="4">
    <source>
        <dbReference type="Google" id="ProtNLM"/>
    </source>
</evidence>
<dbReference type="PANTHER" id="PTHR38567:SF1">
    <property type="entry name" value="DUF4291 DOMAIN-CONTAINING PROTEIN"/>
    <property type="match status" value="1"/>
</dbReference>
<feature type="region of interest" description="Disordered" evidence="1">
    <location>
        <begin position="109"/>
        <end position="136"/>
    </location>
</feature>
<proteinExistence type="predicted"/>
<organism evidence="2 3">
    <name type="scientific">Lophiostoma macrostomum CBS 122681</name>
    <dbReference type="NCBI Taxonomy" id="1314788"/>
    <lineage>
        <taxon>Eukaryota</taxon>
        <taxon>Fungi</taxon>
        <taxon>Dikarya</taxon>
        <taxon>Ascomycota</taxon>
        <taxon>Pezizomycotina</taxon>
        <taxon>Dothideomycetes</taxon>
        <taxon>Pleosporomycetidae</taxon>
        <taxon>Pleosporales</taxon>
        <taxon>Lophiostomataceae</taxon>
        <taxon>Lophiostoma</taxon>
    </lineage>
</organism>
<accession>A0A6A6TQH0</accession>
<evidence type="ECO:0000256" key="1">
    <source>
        <dbReference type="SAM" id="MobiDB-lite"/>
    </source>
</evidence>
<dbReference type="Pfam" id="PF14124">
    <property type="entry name" value="DUF4291"/>
    <property type="match status" value="1"/>
</dbReference>
<dbReference type="Proteomes" id="UP000799324">
    <property type="component" value="Unassembled WGS sequence"/>
</dbReference>
<dbReference type="OrthoDB" id="413653at2759"/>
<sequence>MASDTSAPAPAPTPYRQIRAHYDTHTITVYQAYSAAIAIPAVAQQKLNASPAYSLDRMTWIKPSWAWMLYRSRYSYKDDRQAHILALKLTHEAFESLLRCAVLSDDPGLVGKQRGQRDQQGKRVKDGSGKVRERTASVRVQWDPERSVRLERLGYRSIQIGVPGGSKLDWADGIVEIEDVTERARRLKKVLDEDVDGKLRLEELIETGLVPVEKEYVVDEEMREILGMDVADKK</sequence>
<reference evidence="2" key="1">
    <citation type="journal article" date="2020" name="Stud. Mycol.">
        <title>101 Dothideomycetes genomes: a test case for predicting lifestyles and emergence of pathogens.</title>
        <authorList>
            <person name="Haridas S."/>
            <person name="Albert R."/>
            <person name="Binder M."/>
            <person name="Bloem J."/>
            <person name="Labutti K."/>
            <person name="Salamov A."/>
            <person name="Andreopoulos B."/>
            <person name="Baker S."/>
            <person name="Barry K."/>
            <person name="Bills G."/>
            <person name="Bluhm B."/>
            <person name="Cannon C."/>
            <person name="Castanera R."/>
            <person name="Culley D."/>
            <person name="Daum C."/>
            <person name="Ezra D."/>
            <person name="Gonzalez J."/>
            <person name="Henrissat B."/>
            <person name="Kuo A."/>
            <person name="Liang C."/>
            <person name="Lipzen A."/>
            <person name="Lutzoni F."/>
            <person name="Magnuson J."/>
            <person name="Mondo S."/>
            <person name="Nolan M."/>
            <person name="Ohm R."/>
            <person name="Pangilinan J."/>
            <person name="Park H.-J."/>
            <person name="Ramirez L."/>
            <person name="Alfaro M."/>
            <person name="Sun H."/>
            <person name="Tritt A."/>
            <person name="Yoshinaga Y."/>
            <person name="Zwiers L.-H."/>
            <person name="Turgeon B."/>
            <person name="Goodwin S."/>
            <person name="Spatafora J."/>
            <person name="Crous P."/>
            <person name="Grigoriev I."/>
        </authorList>
    </citation>
    <scope>NUCLEOTIDE SEQUENCE</scope>
    <source>
        <strain evidence="2">CBS 122681</strain>
    </source>
</reference>
<evidence type="ECO:0000313" key="3">
    <source>
        <dbReference type="Proteomes" id="UP000799324"/>
    </source>
</evidence>